<comment type="caution">
    <text evidence="3">The sequence shown here is derived from an EMBL/GenBank/DDBJ whole genome shotgun (WGS) entry which is preliminary data.</text>
</comment>
<dbReference type="Proteomes" id="UP000812440">
    <property type="component" value="Chromosome 7"/>
</dbReference>
<accession>A0A8T2IV58</accession>
<evidence type="ECO:0000313" key="4">
    <source>
        <dbReference type="Proteomes" id="UP000812440"/>
    </source>
</evidence>
<keyword evidence="2" id="KW-0732">Signal</keyword>
<protein>
    <submittedName>
        <fullName evidence="3">Uncharacterized protein</fullName>
    </submittedName>
</protein>
<organism evidence="3 4">
    <name type="scientific">Hymenochirus boettgeri</name>
    <name type="common">Congo dwarf clawed frog</name>
    <dbReference type="NCBI Taxonomy" id="247094"/>
    <lineage>
        <taxon>Eukaryota</taxon>
        <taxon>Metazoa</taxon>
        <taxon>Chordata</taxon>
        <taxon>Craniata</taxon>
        <taxon>Vertebrata</taxon>
        <taxon>Euteleostomi</taxon>
        <taxon>Amphibia</taxon>
        <taxon>Batrachia</taxon>
        <taxon>Anura</taxon>
        <taxon>Pipoidea</taxon>
        <taxon>Pipidae</taxon>
        <taxon>Pipinae</taxon>
        <taxon>Hymenochirus</taxon>
    </lineage>
</organism>
<proteinExistence type="predicted"/>
<feature type="compositionally biased region" description="Basic and acidic residues" evidence="1">
    <location>
        <begin position="125"/>
        <end position="140"/>
    </location>
</feature>
<evidence type="ECO:0000256" key="1">
    <source>
        <dbReference type="SAM" id="MobiDB-lite"/>
    </source>
</evidence>
<evidence type="ECO:0000313" key="3">
    <source>
        <dbReference type="EMBL" id="KAG8435603.1"/>
    </source>
</evidence>
<reference evidence="3" key="1">
    <citation type="thesis" date="2020" institute="ProQuest LLC" country="789 East Eisenhower Parkway, Ann Arbor, MI, USA">
        <title>Comparative Genomics and Chromosome Evolution.</title>
        <authorList>
            <person name="Mudd A.B."/>
        </authorList>
    </citation>
    <scope>NUCLEOTIDE SEQUENCE</scope>
    <source>
        <strain evidence="3">Female2</strain>
        <tissue evidence="3">Blood</tissue>
    </source>
</reference>
<feature type="signal peptide" evidence="2">
    <location>
        <begin position="1"/>
        <end position="16"/>
    </location>
</feature>
<sequence length="140" mass="15863">MMYRVAFLTLLGLCLAQKGSDSPCGDKKICKKKQELLDLVKEVAEDIKELLPDDKLKDNLNDVEKKFEEKICNTTFDKEAIKAVKGKIERFHNGVKNGKVTLENITNFLNGDAMNQASQFTGSFFKKETEGNQENNQKKD</sequence>
<keyword evidence="4" id="KW-1185">Reference proteome</keyword>
<feature type="region of interest" description="Disordered" evidence="1">
    <location>
        <begin position="120"/>
        <end position="140"/>
    </location>
</feature>
<feature type="chain" id="PRO_5035848330" evidence="2">
    <location>
        <begin position="17"/>
        <end position="140"/>
    </location>
</feature>
<evidence type="ECO:0000256" key="2">
    <source>
        <dbReference type="SAM" id="SignalP"/>
    </source>
</evidence>
<name>A0A8T2IV58_9PIPI</name>
<dbReference type="EMBL" id="JAACNH010000008">
    <property type="protein sequence ID" value="KAG8435603.1"/>
    <property type="molecule type" value="Genomic_DNA"/>
</dbReference>
<gene>
    <name evidence="3" type="ORF">GDO86_013517</name>
</gene>
<dbReference type="AlphaFoldDB" id="A0A8T2IV58"/>